<dbReference type="InterPro" id="IPR012667">
    <property type="entry name" value="CbtB_put"/>
</dbReference>
<keyword evidence="1" id="KW-0472">Membrane</keyword>
<gene>
    <name evidence="2" type="ORF">GCM10007036_27470</name>
</gene>
<sequence>MQQSSVASHVPAIKASAVLQAAFAVLLGVMLVGFTGFAHVEAVHNAAHDTRHASGFPCH</sequence>
<organism evidence="2 3">
    <name type="scientific">Alsobacter metallidurans</name>
    <dbReference type="NCBI Taxonomy" id="340221"/>
    <lineage>
        <taxon>Bacteria</taxon>
        <taxon>Pseudomonadati</taxon>
        <taxon>Pseudomonadota</taxon>
        <taxon>Alphaproteobacteria</taxon>
        <taxon>Hyphomicrobiales</taxon>
        <taxon>Alsobacteraceae</taxon>
        <taxon>Alsobacter</taxon>
    </lineage>
</organism>
<evidence type="ECO:0000256" key="1">
    <source>
        <dbReference type="SAM" id="Phobius"/>
    </source>
</evidence>
<dbReference type="Pfam" id="PF09489">
    <property type="entry name" value="CbtB"/>
    <property type="match status" value="1"/>
</dbReference>
<feature type="transmembrane region" description="Helical" evidence="1">
    <location>
        <begin position="12"/>
        <end position="34"/>
    </location>
</feature>
<protein>
    <recommendedName>
        <fullName evidence="4">Cobalt transporter subunit CbtB</fullName>
    </recommendedName>
</protein>
<dbReference type="AlphaFoldDB" id="A0A917I9H0"/>
<name>A0A917I9H0_9HYPH</name>
<reference evidence="2" key="1">
    <citation type="journal article" date="2014" name="Int. J. Syst. Evol. Microbiol.">
        <title>Complete genome sequence of Corynebacterium casei LMG S-19264T (=DSM 44701T), isolated from a smear-ripened cheese.</title>
        <authorList>
            <consortium name="US DOE Joint Genome Institute (JGI-PGF)"/>
            <person name="Walter F."/>
            <person name="Albersmeier A."/>
            <person name="Kalinowski J."/>
            <person name="Ruckert C."/>
        </authorList>
    </citation>
    <scope>NUCLEOTIDE SEQUENCE</scope>
    <source>
        <strain evidence="2">CGMCC 1.12214</strain>
    </source>
</reference>
<evidence type="ECO:0000313" key="3">
    <source>
        <dbReference type="Proteomes" id="UP000603912"/>
    </source>
</evidence>
<evidence type="ECO:0000313" key="2">
    <source>
        <dbReference type="EMBL" id="GGH22449.1"/>
    </source>
</evidence>
<proteinExistence type="predicted"/>
<dbReference type="EMBL" id="BMES01000002">
    <property type="protein sequence ID" value="GGH22449.1"/>
    <property type="molecule type" value="Genomic_DNA"/>
</dbReference>
<reference evidence="2" key="2">
    <citation type="submission" date="2020-09" db="EMBL/GenBank/DDBJ databases">
        <authorList>
            <person name="Sun Q."/>
            <person name="Zhou Y."/>
        </authorList>
    </citation>
    <scope>NUCLEOTIDE SEQUENCE</scope>
    <source>
        <strain evidence="2">CGMCC 1.12214</strain>
    </source>
</reference>
<keyword evidence="1" id="KW-0812">Transmembrane</keyword>
<comment type="caution">
    <text evidence="2">The sequence shown here is derived from an EMBL/GenBank/DDBJ whole genome shotgun (WGS) entry which is preliminary data.</text>
</comment>
<keyword evidence="1" id="KW-1133">Transmembrane helix</keyword>
<keyword evidence="3" id="KW-1185">Reference proteome</keyword>
<dbReference type="Proteomes" id="UP000603912">
    <property type="component" value="Unassembled WGS sequence"/>
</dbReference>
<dbReference type="NCBIfam" id="TIGR02459">
    <property type="entry name" value="CbtB"/>
    <property type="match status" value="1"/>
</dbReference>
<evidence type="ECO:0008006" key="4">
    <source>
        <dbReference type="Google" id="ProtNLM"/>
    </source>
</evidence>
<accession>A0A917I9H0</accession>